<feature type="domain" description="DZF" evidence="8">
    <location>
        <begin position="1"/>
        <end position="290"/>
    </location>
</feature>
<organism evidence="9 10">
    <name type="scientific">Geodia barretti</name>
    <name type="common">Barrett's horny sponge</name>
    <dbReference type="NCBI Taxonomy" id="519541"/>
    <lineage>
        <taxon>Eukaryota</taxon>
        <taxon>Metazoa</taxon>
        <taxon>Porifera</taxon>
        <taxon>Demospongiae</taxon>
        <taxon>Heteroscleromorpha</taxon>
        <taxon>Tetractinellida</taxon>
        <taxon>Astrophorina</taxon>
        <taxon>Geodiidae</taxon>
        <taxon>Geodia</taxon>
    </lineage>
</organism>
<evidence type="ECO:0000313" key="10">
    <source>
        <dbReference type="Proteomes" id="UP001174909"/>
    </source>
</evidence>
<dbReference type="InterPro" id="IPR006561">
    <property type="entry name" value="DZF_dom"/>
</dbReference>
<feature type="region of interest" description="Disordered" evidence="7">
    <location>
        <begin position="267"/>
        <end position="290"/>
    </location>
</feature>
<evidence type="ECO:0000256" key="2">
    <source>
        <dbReference type="ARBA" id="ARBA00023015"/>
    </source>
</evidence>
<dbReference type="PANTHER" id="PTHR46447:SF1">
    <property type="entry name" value="INTERLEUKIN ENHANCER-BINDING FACTOR 2"/>
    <property type="match status" value="1"/>
</dbReference>
<dbReference type="InterPro" id="IPR049401">
    <property type="entry name" value="DZF_dom_N"/>
</dbReference>
<gene>
    <name evidence="9" type="ORF">GBAR_LOCUS23968</name>
</gene>
<evidence type="ECO:0000256" key="5">
    <source>
        <dbReference type="ARBA" id="ARBA00023163"/>
    </source>
</evidence>
<reference evidence="9" key="1">
    <citation type="submission" date="2023-03" db="EMBL/GenBank/DDBJ databases">
        <authorList>
            <person name="Steffen K."/>
            <person name="Cardenas P."/>
        </authorList>
    </citation>
    <scope>NUCLEOTIDE SEQUENCE</scope>
</reference>
<sequence length="290" mass="32626">MLDEVRGAGSYKKGTALSGNTASDLVVIMKNVPTEANVSNTMQKLVEVLNTDEKEETEKRVEERVSLSRTGTNVFELHTKQDCSVRVHFTSTGDKVYGPVPDGKDMKPYQDALRMIRHCRWWEEHTAHLKNARNLARLLKDLCRHVPGLRLLDPWHIELLSNCAVIPLVGDEPLSLVDSFKRVWQLLSAGLFLPGSIGIPDPCEETDAGVHESLPIWAMDELTRNSQMILQMLHFGAYQEILGVDGAKTYRFLLSLCPEYCHHRRPSASVRQAGPRSTNGRGTHHQHTDD</sequence>
<comment type="caution">
    <text evidence="9">The sequence shown here is derived from an EMBL/GenBank/DDBJ whole genome shotgun (WGS) entry which is preliminary data.</text>
</comment>
<keyword evidence="4" id="KW-0010">Activator</keyword>
<keyword evidence="5" id="KW-0804">Transcription</keyword>
<evidence type="ECO:0000256" key="3">
    <source>
        <dbReference type="ARBA" id="ARBA00023125"/>
    </source>
</evidence>
<dbReference type="InterPro" id="IPR052134">
    <property type="entry name" value="ILF2"/>
</dbReference>
<dbReference type="Gene3D" id="3.30.460.10">
    <property type="entry name" value="Beta Polymerase, domain 2"/>
    <property type="match status" value="1"/>
</dbReference>
<dbReference type="InterPro" id="IPR043519">
    <property type="entry name" value="NT_sf"/>
</dbReference>
<comment type="subcellular location">
    <subcellularLocation>
        <location evidence="1">Nucleus</location>
    </subcellularLocation>
</comment>
<dbReference type="PROSITE" id="PS51703">
    <property type="entry name" value="DZF"/>
    <property type="match status" value="1"/>
</dbReference>
<dbReference type="Pfam" id="PF07528">
    <property type="entry name" value="DZF_N"/>
    <property type="match status" value="1"/>
</dbReference>
<protein>
    <submittedName>
        <fullName evidence="9">Interleukin enhancer-binding factor 2 homolog</fullName>
    </submittedName>
</protein>
<keyword evidence="10" id="KW-1185">Reference proteome</keyword>
<evidence type="ECO:0000256" key="4">
    <source>
        <dbReference type="ARBA" id="ARBA00023159"/>
    </source>
</evidence>
<dbReference type="Proteomes" id="UP001174909">
    <property type="component" value="Unassembled WGS sequence"/>
</dbReference>
<dbReference type="Gene3D" id="1.10.1410.40">
    <property type="match status" value="1"/>
</dbReference>
<dbReference type="GO" id="GO:0003725">
    <property type="term" value="F:double-stranded RNA binding"/>
    <property type="evidence" value="ECO:0007669"/>
    <property type="project" value="TreeGrafter"/>
</dbReference>
<dbReference type="PROSITE" id="PS50152">
    <property type="entry name" value="25A_SYNTH_3"/>
    <property type="match status" value="1"/>
</dbReference>
<keyword evidence="3" id="KW-0238">DNA-binding</keyword>
<dbReference type="Pfam" id="PF20965">
    <property type="entry name" value="DZF_C"/>
    <property type="match status" value="1"/>
</dbReference>
<keyword evidence="6" id="KW-0539">Nucleus</keyword>
<dbReference type="GO" id="GO:0045893">
    <property type="term" value="P:positive regulation of DNA-templated transcription"/>
    <property type="evidence" value="ECO:0007669"/>
    <property type="project" value="TreeGrafter"/>
</dbReference>
<keyword evidence="2" id="KW-0805">Transcription regulation</keyword>
<name>A0AA35XA37_GEOBA</name>
<dbReference type="SMART" id="SM00572">
    <property type="entry name" value="DZF"/>
    <property type="match status" value="1"/>
</dbReference>
<evidence type="ECO:0000259" key="8">
    <source>
        <dbReference type="PROSITE" id="PS51703"/>
    </source>
</evidence>
<dbReference type="InterPro" id="IPR049402">
    <property type="entry name" value="DZF_dom_C"/>
</dbReference>
<dbReference type="GO" id="GO:0071013">
    <property type="term" value="C:catalytic step 2 spliceosome"/>
    <property type="evidence" value="ECO:0007669"/>
    <property type="project" value="TreeGrafter"/>
</dbReference>
<dbReference type="AlphaFoldDB" id="A0AA35XA37"/>
<evidence type="ECO:0000256" key="1">
    <source>
        <dbReference type="ARBA" id="ARBA00004123"/>
    </source>
</evidence>
<evidence type="ECO:0000256" key="6">
    <source>
        <dbReference type="ARBA" id="ARBA00023242"/>
    </source>
</evidence>
<dbReference type="SUPFAM" id="SSF81301">
    <property type="entry name" value="Nucleotidyltransferase"/>
    <property type="match status" value="1"/>
</dbReference>
<dbReference type="EMBL" id="CASHTH010003311">
    <property type="protein sequence ID" value="CAI8043212.1"/>
    <property type="molecule type" value="Genomic_DNA"/>
</dbReference>
<proteinExistence type="predicted"/>
<accession>A0AA35XA37</accession>
<dbReference type="GO" id="GO:0003677">
    <property type="term" value="F:DNA binding"/>
    <property type="evidence" value="ECO:0007669"/>
    <property type="project" value="UniProtKB-KW"/>
</dbReference>
<evidence type="ECO:0000256" key="7">
    <source>
        <dbReference type="SAM" id="MobiDB-lite"/>
    </source>
</evidence>
<evidence type="ECO:0000313" key="9">
    <source>
        <dbReference type="EMBL" id="CAI8043212.1"/>
    </source>
</evidence>
<dbReference type="PANTHER" id="PTHR46447">
    <property type="entry name" value="INTERLEUKIN ENHANCER-BINDING FACTOR"/>
    <property type="match status" value="1"/>
</dbReference>